<evidence type="ECO:0000256" key="2">
    <source>
        <dbReference type="SAM" id="MobiDB-lite"/>
    </source>
</evidence>
<comment type="caution">
    <text evidence="3">The sequence shown here is derived from an EMBL/GenBank/DDBJ whole genome shotgun (WGS) entry which is preliminary data.</text>
</comment>
<dbReference type="Proteomes" id="UP001529510">
    <property type="component" value="Unassembled WGS sequence"/>
</dbReference>
<proteinExistence type="predicted"/>
<feature type="non-terminal residue" evidence="3">
    <location>
        <position position="1"/>
    </location>
</feature>
<evidence type="ECO:0000313" key="4">
    <source>
        <dbReference type="Proteomes" id="UP001529510"/>
    </source>
</evidence>
<accession>A0ABD0PDH8</accession>
<gene>
    <name evidence="3" type="ORF">M9458_032148</name>
</gene>
<organism evidence="3 4">
    <name type="scientific">Cirrhinus mrigala</name>
    <name type="common">Mrigala</name>
    <dbReference type="NCBI Taxonomy" id="683832"/>
    <lineage>
        <taxon>Eukaryota</taxon>
        <taxon>Metazoa</taxon>
        <taxon>Chordata</taxon>
        <taxon>Craniata</taxon>
        <taxon>Vertebrata</taxon>
        <taxon>Euteleostomi</taxon>
        <taxon>Actinopterygii</taxon>
        <taxon>Neopterygii</taxon>
        <taxon>Teleostei</taxon>
        <taxon>Ostariophysi</taxon>
        <taxon>Cypriniformes</taxon>
        <taxon>Cyprinidae</taxon>
        <taxon>Labeoninae</taxon>
        <taxon>Labeonini</taxon>
        <taxon>Cirrhinus</taxon>
    </lineage>
</organism>
<feature type="compositionally biased region" description="Low complexity" evidence="2">
    <location>
        <begin position="49"/>
        <end position="59"/>
    </location>
</feature>
<protein>
    <submittedName>
        <fullName evidence="3">Uncharacterized protein</fullName>
    </submittedName>
</protein>
<dbReference type="AlphaFoldDB" id="A0ABD0PDH8"/>
<dbReference type="InterPro" id="IPR036415">
    <property type="entry name" value="Lamin_tail_dom_sf"/>
</dbReference>
<feature type="compositionally biased region" description="Low complexity" evidence="2">
    <location>
        <begin position="19"/>
        <end position="33"/>
    </location>
</feature>
<evidence type="ECO:0000256" key="1">
    <source>
        <dbReference type="ARBA" id="ARBA00023054"/>
    </source>
</evidence>
<dbReference type="SUPFAM" id="SSF74853">
    <property type="entry name" value="Lamin A/C globular tail domain"/>
    <property type="match status" value="1"/>
</dbReference>
<dbReference type="EMBL" id="JAMKFB020000016">
    <property type="protein sequence ID" value="KAL0171837.1"/>
    <property type="molecule type" value="Genomic_DNA"/>
</dbReference>
<name>A0ABD0PDH8_CIRMR</name>
<keyword evidence="4" id="KW-1185">Reference proteome</keyword>
<reference evidence="3 4" key="1">
    <citation type="submission" date="2024-05" db="EMBL/GenBank/DDBJ databases">
        <title>Genome sequencing and assembly of Indian major carp, Cirrhinus mrigala (Hamilton, 1822).</title>
        <authorList>
            <person name="Mohindra V."/>
            <person name="Chowdhury L.M."/>
            <person name="Lal K."/>
            <person name="Jena J.K."/>
        </authorList>
    </citation>
    <scope>NUCLEOTIDE SEQUENCE [LARGE SCALE GENOMIC DNA]</scope>
    <source>
        <strain evidence="3">CM1030</strain>
        <tissue evidence="3">Blood</tissue>
    </source>
</reference>
<dbReference type="PANTHER" id="PTHR45721:SF5">
    <property type="entry name" value="PRELAMIN-A_C"/>
    <property type="match status" value="1"/>
</dbReference>
<dbReference type="Gene3D" id="2.60.40.1260">
    <property type="entry name" value="Lamin Tail domain"/>
    <property type="match status" value="1"/>
</dbReference>
<feature type="region of interest" description="Disordered" evidence="2">
    <location>
        <begin position="1"/>
        <end position="70"/>
    </location>
</feature>
<dbReference type="PANTHER" id="PTHR45721">
    <property type="entry name" value="LAMIN DM0-RELATED"/>
    <property type="match status" value="1"/>
</dbReference>
<keyword evidence="1" id="KW-0175">Coiled coil</keyword>
<feature type="non-terminal residue" evidence="3">
    <location>
        <position position="89"/>
    </location>
</feature>
<evidence type="ECO:0000313" key="3">
    <source>
        <dbReference type="EMBL" id="KAL0171837.1"/>
    </source>
</evidence>
<sequence length="89" mass="9294">PPPCRGVTVTRSSGSGAHARVVQSSTSRTSSGSAKKRRLNDNDSDASSVVGGTVTRTRVAQQASASGRVTVDEVDMEGKYVRLSNKSDQ</sequence>